<dbReference type="InterPro" id="IPR036390">
    <property type="entry name" value="WH_DNA-bd_sf"/>
</dbReference>
<dbReference type="STRING" id="73044.GCA_000725795_00068"/>
<dbReference type="OrthoDB" id="8479357at2"/>
<dbReference type="PROSITE" id="PS50931">
    <property type="entry name" value="HTH_LYSR"/>
    <property type="match status" value="1"/>
</dbReference>
<evidence type="ECO:0000256" key="2">
    <source>
        <dbReference type="ARBA" id="ARBA00023015"/>
    </source>
</evidence>
<evidence type="ECO:0000256" key="4">
    <source>
        <dbReference type="ARBA" id="ARBA00023163"/>
    </source>
</evidence>
<dbReference type="GO" id="GO:0003700">
    <property type="term" value="F:DNA-binding transcription factor activity"/>
    <property type="evidence" value="ECO:0007669"/>
    <property type="project" value="InterPro"/>
</dbReference>
<protein>
    <submittedName>
        <fullName evidence="6">LysR family transcriptional regulator</fullName>
    </submittedName>
</protein>
<name>A0A4P6U0J9_STRSO</name>
<dbReference type="SUPFAM" id="SSF46785">
    <property type="entry name" value="Winged helix' DNA-binding domain"/>
    <property type="match status" value="1"/>
</dbReference>
<proteinExistence type="inferred from homology"/>
<dbReference type="AlphaFoldDB" id="A0A4P6U0J9"/>
<gene>
    <name evidence="6" type="ORF">D0Z67_15245</name>
</gene>
<dbReference type="KEGG" id="sseo:D0Z67_15245"/>
<evidence type="ECO:0000313" key="6">
    <source>
        <dbReference type="EMBL" id="QBJ91508.1"/>
    </source>
</evidence>
<dbReference type="Pfam" id="PF03466">
    <property type="entry name" value="LysR_substrate"/>
    <property type="match status" value="1"/>
</dbReference>
<keyword evidence="7" id="KW-1185">Reference proteome</keyword>
<dbReference type="InterPro" id="IPR036388">
    <property type="entry name" value="WH-like_DNA-bd_sf"/>
</dbReference>
<dbReference type="Pfam" id="PF00126">
    <property type="entry name" value="HTH_1"/>
    <property type="match status" value="1"/>
</dbReference>
<reference evidence="6 7" key="1">
    <citation type="submission" date="2018-08" db="EMBL/GenBank/DDBJ databases">
        <title>The complete genome sequence of Streptomyces seoulensis, a pioneer strain for nickel superoxide dismutase discovery.</title>
        <authorList>
            <person name="Shin J."/>
            <person name="Lee J.-S."/>
            <person name="Lee E.-J."/>
            <person name="Youn H.-D."/>
        </authorList>
    </citation>
    <scope>NUCLEOTIDE SEQUENCE [LARGE SCALE GENOMIC DNA]</scope>
    <source>
        <strain evidence="6 7">KCTC 9819</strain>
    </source>
</reference>
<keyword evidence="3" id="KW-0238">DNA-binding</keyword>
<dbReference type="InterPro" id="IPR005119">
    <property type="entry name" value="LysR_subst-bd"/>
</dbReference>
<accession>A0A4P6U0J9</accession>
<keyword evidence="4" id="KW-0804">Transcription</keyword>
<dbReference type="PRINTS" id="PR00039">
    <property type="entry name" value="HTHLYSR"/>
</dbReference>
<dbReference type="GO" id="GO:0000976">
    <property type="term" value="F:transcription cis-regulatory region binding"/>
    <property type="evidence" value="ECO:0007669"/>
    <property type="project" value="TreeGrafter"/>
</dbReference>
<dbReference type="GeneID" id="300100280"/>
<evidence type="ECO:0000256" key="1">
    <source>
        <dbReference type="ARBA" id="ARBA00009437"/>
    </source>
</evidence>
<dbReference type="EMBL" id="CP032229">
    <property type="protein sequence ID" value="QBJ91508.1"/>
    <property type="molecule type" value="Genomic_DNA"/>
</dbReference>
<organism evidence="6 7">
    <name type="scientific">Streptomyces seoulensis</name>
    <dbReference type="NCBI Taxonomy" id="73044"/>
    <lineage>
        <taxon>Bacteria</taxon>
        <taxon>Bacillati</taxon>
        <taxon>Actinomycetota</taxon>
        <taxon>Actinomycetes</taxon>
        <taxon>Kitasatosporales</taxon>
        <taxon>Streptomycetaceae</taxon>
        <taxon>Streptomyces</taxon>
    </lineage>
</organism>
<sequence>METRLLQTFAVLARTGSFTAAATELRLAQSTVTVQIKALEKALGTRLFDRLARGALLTEDGRRLLGPAEEVLEAESRLFAAAAEEGPVSGTVVVGAGETLCSAHLPLIVAALRELHPEVEVQLEPRGTAAALTGLRSGQLDVALLLEDRVDHADIRAERVAAQPLDLLCAPGHRLADRTHPATWEELAKEDFFLHEQGCSYSDWLAGQLLAVPGAHPRMTRFGSIEAARSCVTAGLGLTVLPHANAARALAEGRLTLVPGPPLPDVPIHLAQHRRRQPSRAARAVVGAVVRHFETA</sequence>
<dbReference type="Gene3D" id="3.40.190.290">
    <property type="match status" value="1"/>
</dbReference>
<dbReference type="InterPro" id="IPR000847">
    <property type="entry name" value="LysR_HTH_N"/>
</dbReference>
<feature type="domain" description="HTH lysR-type" evidence="5">
    <location>
        <begin position="1"/>
        <end position="58"/>
    </location>
</feature>
<dbReference type="PANTHER" id="PTHR30126:SF39">
    <property type="entry name" value="HTH-TYPE TRANSCRIPTIONAL REGULATOR CYSL"/>
    <property type="match status" value="1"/>
</dbReference>
<keyword evidence="2" id="KW-0805">Transcription regulation</keyword>
<dbReference type="PANTHER" id="PTHR30126">
    <property type="entry name" value="HTH-TYPE TRANSCRIPTIONAL REGULATOR"/>
    <property type="match status" value="1"/>
</dbReference>
<dbReference type="Proteomes" id="UP000292547">
    <property type="component" value="Chromosome"/>
</dbReference>
<comment type="similarity">
    <text evidence="1">Belongs to the LysR transcriptional regulatory family.</text>
</comment>
<evidence type="ECO:0000313" key="7">
    <source>
        <dbReference type="Proteomes" id="UP000292547"/>
    </source>
</evidence>
<dbReference type="SUPFAM" id="SSF53850">
    <property type="entry name" value="Periplasmic binding protein-like II"/>
    <property type="match status" value="1"/>
</dbReference>
<dbReference type="FunFam" id="1.10.10.10:FF:000001">
    <property type="entry name" value="LysR family transcriptional regulator"/>
    <property type="match status" value="1"/>
</dbReference>
<dbReference type="RefSeq" id="WP_031178957.1">
    <property type="nucleotide sequence ID" value="NZ_CP032229.1"/>
</dbReference>
<evidence type="ECO:0000259" key="5">
    <source>
        <dbReference type="PROSITE" id="PS50931"/>
    </source>
</evidence>
<evidence type="ECO:0000256" key="3">
    <source>
        <dbReference type="ARBA" id="ARBA00023125"/>
    </source>
</evidence>
<dbReference type="Gene3D" id="1.10.10.10">
    <property type="entry name" value="Winged helix-like DNA-binding domain superfamily/Winged helix DNA-binding domain"/>
    <property type="match status" value="1"/>
</dbReference>
<dbReference type="CDD" id="cd05466">
    <property type="entry name" value="PBP2_LTTR_substrate"/>
    <property type="match status" value="1"/>
</dbReference>